<evidence type="ECO:0000256" key="5">
    <source>
        <dbReference type="PIRSR" id="PIRSR641708-1"/>
    </source>
</evidence>
<dbReference type="InterPro" id="IPR020095">
    <property type="entry name" value="PsdUridine_synth_TruA_C"/>
</dbReference>
<evidence type="ECO:0000259" key="8">
    <source>
        <dbReference type="Pfam" id="PF01416"/>
    </source>
</evidence>
<comment type="similarity">
    <text evidence="1">Belongs to the tRNA pseudouridine synthase TruA family.</text>
</comment>
<dbReference type="InterPro" id="IPR020094">
    <property type="entry name" value="TruA/RsuA/RluB/E/F_N"/>
</dbReference>
<organism evidence="9 10">
    <name type="scientific">Olea europaea subsp. europaea</name>
    <dbReference type="NCBI Taxonomy" id="158383"/>
    <lineage>
        <taxon>Eukaryota</taxon>
        <taxon>Viridiplantae</taxon>
        <taxon>Streptophyta</taxon>
        <taxon>Embryophyta</taxon>
        <taxon>Tracheophyta</taxon>
        <taxon>Spermatophyta</taxon>
        <taxon>Magnoliopsida</taxon>
        <taxon>eudicotyledons</taxon>
        <taxon>Gunneridae</taxon>
        <taxon>Pentapetalae</taxon>
        <taxon>asterids</taxon>
        <taxon>lamiids</taxon>
        <taxon>Lamiales</taxon>
        <taxon>Oleaceae</taxon>
        <taxon>Oleeae</taxon>
        <taxon>Olea</taxon>
    </lineage>
</organism>
<feature type="binding site" evidence="6">
    <location>
        <position position="217"/>
    </location>
    <ligand>
        <name>substrate</name>
    </ligand>
</feature>
<dbReference type="FunFam" id="3.30.70.580:FF:000002">
    <property type="entry name" value="tRNA pseudouridine synthase"/>
    <property type="match status" value="1"/>
</dbReference>
<protein>
    <submittedName>
        <fullName evidence="9">tRNA pseudouridine synthase isoform X1</fullName>
    </submittedName>
</protein>
<keyword evidence="3" id="KW-0413">Isomerase</keyword>
<dbReference type="GO" id="GO:0003723">
    <property type="term" value="F:RNA binding"/>
    <property type="evidence" value="ECO:0007669"/>
    <property type="project" value="InterPro"/>
</dbReference>
<keyword evidence="10" id="KW-1185">Reference proteome</keyword>
<dbReference type="GO" id="GO:1990481">
    <property type="term" value="P:mRNA pseudouridine synthesis"/>
    <property type="evidence" value="ECO:0007669"/>
    <property type="project" value="TreeGrafter"/>
</dbReference>
<dbReference type="InterPro" id="IPR020103">
    <property type="entry name" value="PsdUridine_synth_cat_dom_sf"/>
</dbReference>
<keyword evidence="2" id="KW-0819">tRNA processing</keyword>
<dbReference type="InterPro" id="IPR001406">
    <property type="entry name" value="PsdUridine_synth_TruA"/>
</dbReference>
<evidence type="ECO:0000256" key="2">
    <source>
        <dbReference type="ARBA" id="ARBA00022694"/>
    </source>
</evidence>
<evidence type="ECO:0000256" key="6">
    <source>
        <dbReference type="PIRSR" id="PIRSR641708-2"/>
    </source>
</evidence>
<dbReference type="Gene3D" id="3.30.70.660">
    <property type="entry name" value="Pseudouridine synthase I, catalytic domain, C-terminal subdomain"/>
    <property type="match status" value="1"/>
</dbReference>
<dbReference type="Gramene" id="OE9A051038T3">
    <property type="protein sequence ID" value="OE9A051038C3"/>
    <property type="gene ID" value="OE9A051038"/>
</dbReference>
<dbReference type="PANTHER" id="PTHR11142">
    <property type="entry name" value="PSEUDOURIDYLATE SYNTHASE"/>
    <property type="match status" value="1"/>
</dbReference>
<dbReference type="SUPFAM" id="SSF55120">
    <property type="entry name" value="Pseudouridine synthase"/>
    <property type="match status" value="2"/>
</dbReference>
<feature type="region of interest" description="Disordered" evidence="7">
    <location>
        <begin position="268"/>
        <end position="338"/>
    </location>
</feature>
<dbReference type="CDD" id="cd02568">
    <property type="entry name" value="PseudoU_synth_PUS1_PUS2"/>
    <property type="match status" value="1"/>
</dbReference>
<evidence type="ECO:0000256" key="4">
    <source>
        <dbReference type="ARBA" id="ARBA00036943"/>
    </source>
</evidence>
<dbReference type="GO" id="GO:0009982">
    <property type="term" value="F:pseudouridine synthase activity"/>
    <property type="evidence" value="ECO:0007669"/>
    <property type="project" value="InterPro"/>
</dbReference>
<dbReference type="AlphaFoldDB" id="A0A8S0SB38"/>
<name>A0A8S0SB38_OLEEU</name>
<dbReference type="OrthoDB" id="10256309at2759"/>
<dbReference type="Proteomes" id="UP000594638">
    <property type="component" value="Unassembled WGS sequence"/>
</dbReference>
<dbReference type="Gramene" id="OE9A051038T1">
    <property type="protein sequence ID" value="OE9A051038C1"/>
    <property type="gene ID" value="OE9A051038"/>
</dbReference>
<reference evidence="9 10" key="1">
    <citation type="submission" date="2019-12" db="EMBL/GenBank/DDBJ databases">
        <authorList>
            <person name="Alioto T."/>
            <person name="Alioto T."/>
            <person name="Gomez Garrido J."/>
        </authorList>
    </citation>
    <scope>NUCLEOTIDE SEQUENCE [LARGE SCALE GENOMIC DNA]</scope>
</reference>
<evidence type="ECO:0000256" key="3">
    <source>
        <dbReference type="ARBA" id="ARBA00023235"/>
    </source>
</evidence>
<dbReference type="GO" id="GO:0031119">
    <property type="term" value="P:tRNA pseudouridine synthesis"/>
    <property type="evidence" value="ECO:0007669"/>
    <property type="project" value="InterPro"/>
</dbReference>
<dbReference type="InterPro" id="IPR020097">
    <property type="entry name" value="PsdUridine_synth_TruA_a/b_dom"/>
</dbReference>
<proteinExistence type="inferred from homology"/>
<dbReference type="PANTHER" id="PTHR11142:SF9">
    <property type="entry name" value="TRNA PSEUDOURIDINE SYNTHASE-RELATED"/>
    <property type="match status" value="1"/>
</dbReference>
<comment type="caution">
    <text evidence="9">The sequence shown here is derived from an EMBL/GenBank/DDBJ whole genome shotgun (WGS) entry which is preliminary data.</text>
</comment>
<evidence type="ECO:0000256" key="1">
    <source>
        <dbReference type="ARBA" id="ARBA00009375"/>
    </source>
</evidence>
<feature type="active site" description="Nucleophile" evidence="5">
    <location>
        <position position="152"/>
    </location>
</feature>
<dbReference type="EMBL" id="CACTIH010004043">
    <property type="protein sequence ID" value="CAA2988989.1"/>
    <property type="molecule type" value="Genomic_DNA"/>
</dbReference>
<evidence type="ECO:0000256" key="7">
    <source>
        <dbReference type="SAM" id="MobiDB-lite"/>
    </source>
</evidence>
<dbReference type="InterPro" id="IPR041708">
    <property type="entry name" value="PUS1/PUS2-like"/>
</dbReference>
<gene>
    <name evidence="9" type="ORF">OLEA9_A051038</name>
</gene>
<accession>A0A8S0SB38</accession>
<feature type="compositionally biased region" description="Polar residues" evidence="7">
    <location>
        <begin position="327"/>
        <end position="338"/>
    </location>
</feature>
<dbReference type="Gramene" id="OE9A051038T5">
    <property type="protein sequence ID" value="OE9A051038C5"/>
    <property type="gene ID" value="OE9A051038"/>
</dbReference>
<dbReference type="Pfam" id="PF01416">
    <property type="entry name" value="PseudoU_synth_1"/>
    <property type="match status" value="1"/>
</dbReference>
<comment type="catalytic activity">
    <reaction evidence="4">
        <text>a uridine in tRNA = a pseudouridine in tRNA</text>
        <dbReference type="Rhea" id="RHEA:54572"/>
        <dbReference type="Rhea" id="RHEA-COMP:13339"/>
        <dbReference type="Rhea" id="RHEA-COMP:13934"/>
        <dbReference type="ChEBI" id="CHEBI:65314"/>
        <dbReference type="ChEBI" id="CHEBI:65315"/>
    </reaction>
</comment>
<feature type="domain" description="Pseudouridine synthase I TruA alpha/beta" evidence="8">
    <location>
        <begin position="362"/>
        <end position="437"/>
    </location>
</feature>
<dbReference type="GO" id="GO:0005634">
    <property type="term" value="C:nucleus"/>
    <property type="evidence" value="ECO:0007669"/>
    <property type="project" value="TreeGrafter"/>
</dbReference>
<dbReference type="Gene3D" id="3.30.70.580">
    <property type="entry name" value="Pseudouridine synthase I, catalytic domain, N-terminal subdomain"/>
    <property type="match status" value="1"/>
</dbReference>
<dbReference type="Gramene" id="OE9A051038T4">
    <property type="protein sequence ID" value="OE9A051038C4"/>
    <property type="gene ID" value="OE9A051038"/>
</dbReference>
<evidence type="ECO:0000313" key="10">
    <source>
        <dbReference type="Proteomes" id="UP000594638"/>
    </source>
</evidence>
<evidence type="ECO:0000313" key="9">
    <source>
        <dbReference type="EMBL" id="CAA2988989.1"/>
    </source>
</evidence>
<sequence length="534" mass="60602">MAAALDFIRSPGSRRKFMAVSLIRVRFPIFPWLHTPLTTNLRFENHKEPLRIILRRVSTLSSVEPLGTAAAAEVATPSNTAQKWEPFRKKKVVMRVGYIGSDYRGLQIQRDEHELSTIEGELETAIYKAGGIRESNFGDLHKIGWARSSRTDKGVHSLATMISLKMEIPEFAWDNDPNGFALADYVNSYLPQNIRVFSILPSQRSFDARRECNIRKYSYLLPVEVIGVKENFTASEVDSHISDFNDILNTFEGEHPFHNYTIRSKYRKRLPSSSPSRNGHLKRAGSSIVGTGSESEESDEEDIHGANGALETDFGESTHDSILPNPDGTSGENRNYLKGQNSNLPVLARWLHEPDEKDRLSASHFRKIFQCCCGKLEQLSGLNYVEISICGESFMLHQIRKMIGTAVAIKRNLLPRDILRLSLSKFTRIVVPLAPSEVLILRGNAFAMRNRPGTRPEMLMLVESEEILKSVDDFFFSVMLPQLSKFLDPLKSPWKDWVEILDANTNIPESQLEEVRIGWKLWKEELESRKKVAA</sequence>